<evidence type="ECO:0000256" key="5">
    <source>
        <dbReference type="ARBA" id="ARBA00023014"/>
    </source>
</evidence>
<evidence type="ECO:0000256" key="1">
    <source>
        <dbReference type="ARBA" id="ARBA00022617"/>
    </source>
</evidence>
<evidence type="ECO:0000256" key="2">
    <source>
        <dbReference type="ARBA" id="ARBA00022723"/>
    </source>
</evidence>
<dbReference type="Gene3D" id="3.90.480.20">
    <property type="match status" value="1"/>
</dbReference>
<keyword evidence="1" id="KW-0349">Heme</keyword>
<dbReference type="PANTHER" id="PTHR43809">
    <property type="entry name" value="NITRITE REDUCTASE (NADH) LARGE SUBUNIT"/>
    <property type="match status" value="1"/>
</dbReference>
<sequence length="220" mass="24864">MPKYAKLQKNIDGKDKYVITPQIPGGYITPEKLIKIGKVAKKYNGSLRITSAQKIAIGNLKEEDIDKIWEELDMEPAIKNICSVINIEMCSANFCRRSKYPIIGLGMKITKKFHGMELPGKVKIAVAGCKNACINAYIKDIGILSDSSGKLFIVVGGKGGLNPRKYDILAENLNEYEVMSIIKNLLDLYKEKSIEYEKFTNFIDRITIEKLTKYIYKTRV</sequence>
<keyword evidence="3" id="KW-0560">Oxidoreductase</keyword>
<keyword evidence="2" id="KW-0479">Metal-binding</keyword>
<reference evidence="8 9" key="1">
    <citation type="submission" date="2020-08" db="EMBL/GenBank/DDBJ databases">
        <authorList>
            <person name="Liu C."/>
            <person name="Sun Q."/>
        </authorList>
    </citation>
    <scope>NUCLEOTIDE SEQUENCE [LARGE SCALE GENOMIC DNA]</scope>
    <source>
        <strain evidence="8 9">NSJ-18</strain>
    </source>
</reference>
<dbReference type="EMBL" id="JACRWE010000001">
    <property type="protein sequence ID" value="MBC5995164.1"/>
    <property type="molecule type" value="Genomic_DNA"/>
</dbReference>
<dbReference type="PANTHER" id="PTHR43809:SF1">
    <property type="entry name" value="NITRITE REDUCTASE (NADH) LARGE SUBUNIT"/>
    <property type="match status" value="1"/>
</dbReference>
<dbReference type="SUPFAM" id="SSF55124">
    <property type="entry name" value="Nitrite/Sulfite reductase N-terminal domain-like"/>
    <property type="match status" value="1"/>
</dbReference>
<evidence type="ECO:0000313" key="8">
    <source>
        <dbReference type="EMBL" id="MBC5995164.1"/>
    </source>
</evidence>
<comment type="caution">
    <text evidence="8">The sequence shown here is derived from an EMBL/GenBank/DDBJ whole genome shotgun (WGS) entry which is preliminary data.</text>
</comment>
<dbReference type="InterPro" id="IPR006067">
    <property type="entry name" value="NO2/SO3_Rdtase_4Fe4S_dom"/>
</dbReference>
<organism evidence="8 9">
    <name type="scientific">Romboutsia faecis</name>
    <dbReference type="NCBI Taxonomy" id="2764597"/>
    <lineage>
        <taxon>Bacteria</taxon>
        <taxon>Bacillati</taxon>
        <taxon>Bacillota</taxon>
        <taxon>Clostridia</taxon>
        <taxon>Peptostreptococcales</taxon>
        <taxon>Peptostreptococcaceae</taxon>
        <taxon>Romboutsia</taxon>
    </lineage>
</organism>
<protein>
    <submittedName>
        <fullName evidence="8">NAD(P)/FAD-dependent oxidoreductase</fullName>
    </submittedName>
</protein>
<dbReference type="RefSeq" id="WP_153972866.1">
    <property type="nucleotide sequence ID" value="NZ_JACRWE010000001.1"/>
</dbReference>
<evidence type="ECO:0000256" key="3">
    <source>
        <dbReference type="ARBA" id="ARBA00023002"/>
    </source>
</evidence>
<evidence type="ECO:0000256" key="4">
    <source>
        <dbReference type="ARBA" id="ARBA00023004"/>
    </source>
</evidence>
<dbReference type="Proteomes" id="UP000609849">
    <property type="component" value="Unassembled WGS sequence"/>
</dbReference>
<evidence type="ECO:0000259" key="6">
    <source>
        <dbReference type="Pfam" id="PF01077"/>
    </source>
</evidence>
<proteinExistence type="predicted"/>
<keyword evidence="9" id="KW-1185">Reference proteome</keyword>
<dbReference type="InterPro" id="IPR036136">
    <property type="entry name" value="Nit/Sulf_reduc_fer-like_dom_sf"/>
</dbReference>
<dbReference type="Pfam" id="PF03460">
    <property type="entry name" value="NIR_SIR_ferr"/>
    <property type="match status" value="1"/>
</dbReference>
<dbReference type="Pfam" id="PF01077">
    <property type="entry name" value="NIR_SIR"/>
    <property type="match status" value="1"/>
</dbReference>
<dbReference type="InterPro" id="IPR052034">
    <property type="entry name" value="NasD-like"/>
</dbReference>
<dbReference type="Gene3D" id="3.30.413.10">
    <property type="entry name" value="Sulfite Reductase Hemoprotein, domain 1"/>
    <property type="match status" value="1"/>
</dbReference>
<evidence type="ECO:0000313" key="9">
    <source>
        <dbReference type="Proteomes" id="UP000609849"/>
    </source>
</evidence>
<dbReference type="SUPFAM" id="SSF56014">
    <property type="entry name" value="Nitrite and sulphite reductase 4Fe-4S domain-like"/>
    <property type="match status" value="1"/>
</dbReference>
<dbReference type="InterPro" id="IPR045854">
    <property type="entry name" value="NO2/SO3_Rdtase_4Fe4S_sf"/>
</dbReference>
<feature type="domain" description="Nitrite/sulphite reductase 4Fe-4S" evidence="6">
    <location>
        <begin position="107"/>
        <end position="215"/>
    </location>
</feature>
<name>A0ABR7JJS5_9FIRM</name>
<feature type="domain" description="Nitrite/Sulfite reductase ferredoxin-like" evidence="7">
    <location>
        <begin position="14"/>
        <end position="73"/>
    </location>
</feature>
<evidence type="ECO:0000259" key="7">
    <source>
        <dbReference type="Pfam" id="PF03460"/>
    </source>
</evidence>
<dbReference type="InterPro" id="IPR005117">
    <property type="entry name" value="NiRdtase/SiRdtase_haem-b_fer"/>
</dbReference>
<gene>
    <name evidence="8" type="ORF">H8923_00185</name>
</gene>
<accession>A0ABR7JJS5</accession>
<keyword evidence="4" id="KW-0408">Iron</keyword>
<keyword evidence="5" id="KW-0411">Iron-sulfur</keyword>